<keyword evidence="6 7" id="KW-0472">Membrane</keyword>
<evidence type="ECO:0000313" key="10">
    <source>
        <dbReference type="EMBL" id="RCR68934.1"/>
    </source>
</evidence>
<dbReference type="GO" id="GO:0005886">
    <property type="term" value="C:plasma membrane"/>
    <property type="evidence" value="ECO:0007669"/>
    <property type="project" value="TreeGrafter"/>
</dbReference>
<dbReference type="InterPro" id="IPR058533">
    <property type="entry name" value="Cation_efflux_TM"/>
</dbReference>
<feature type="transmembrane region" description="Helical" evidence="7">
    <location>
        <begin position="84"/>
        <end position="101"/>
    </location>
</feature>
<dbReference type="Gene3D" id="3.30.70.1350">
    <property type="entry name" value="Cation efflux protein, cytoplasmic domain"/>
    <property type="match status" value="1"/>
</dbReference>
<gene>
    <name evidence="10" type="ORF">DUE52_13640</name>
</gene>
<sequence length="334" mass="37430">MQPSQRIKYKWMSISLGLSVALMILKFTAWWLTSSTAVLTDALESIINVIASGFALYSIYLSGQPRDRNHPYGHGKIEFFSSGFEGALILSAGLFIIFQAIQSFSDPQSITNLDWGLALIALTTVANALVGWLLIRNGRSTRSITLIADGRHLLVDSLSSLIVVVGIGLIWLTDLTWLDGVLSLILSGVIIFNGLGLIRHSVAGLMDETDLALLQRILNILNQHKRSNWIDIHNTRVQRYGADLHIDCHLTLPYYWTLAQVHQEVHEFEEVLKREIDTEVEIFIHVDPCLPECCHYCRIADCPVRAHAFSGDVEWTIANISTNQKHFVTEAEPN</sequence>
<dbReference type="GO" id="GO:0015086">
    <property type="term" value="F:cadmium ion transmembrane transporter activity"/>
    <property type="evidence" value="ECO:0007669"/>
    <property type="project" value="TreeGrafter"/>
</dbReference>
<name>A0A368JQI8_9BACT</name>
<dbReference type="InterPro" id="IPR027470">
    <property type="entry name" value="Cation_efflux_CTD"/>
</dbReference>
<proteinExistence type="inferred from homology"/>
<dbReference type="InterPro" id="IPR027469">
    <property type="entry name" value="Cation_efflux_TMD_sf"/>
</dbReference>
<dbReference type="Pfam" id="PF01545">
    <property type="entry name" value="Cation_efflux"/>
    <property type="match status" value="1"/>
</dbReference>
<dbReference type="EMBL" id="QOWE01000010">
    <property type="protein sequence ID" value="RCR68934.1"/>
    <property type="molecule type" value="Genomic_DNA"/>
</dbReference>
<dbReference type="Pfam" id="PF16916">
    <property type="entry name" value="ZT_dimer"/>
    <property type="match status" value="1"/>
</dbReference>
<feature type="domain" description="Cation efflux protein transmembrane" evidence="8">
    <location>
        <begin position="14"/>
        <end position="206"/>
    </location>
</feature>
<keyword evidence="4 7" id="KW-0812">Transmembrane</keyword>
<dbReference type="OrthoDB" id="9806522at2"/>
<feature type="transmembrane region" description="Helical" evidence="7">
    <location>
        <begin position="12"/>
        <end position="33"/>
    </location>
</feature>
<dbReference type="InterPro" id="IPR036837">
    <property type="entry name" value="Cation_efflux_CTD_sf"/>
</dbReference>
<dbReference type="GO" id="GO:0006882">
    <property type="term" value="P:intracellular zinc ion homeostasis"/>
    <property type="evidence" value="ECO:0007669"/>
    <property type="project" value="TreeGrafter"/>
</dbReference>
<dbReference type="GO" id="GO:0015093">
    <property type="term" value="F:ferrous iron transmembrane transporter activity"/>
    <property type="evidence" value="ECO:0007669"/>
    <property type="project" value="TreeGrafter"/>
</dbReference>
<dbReference type="SUPFAM" id="SSF161111">
    <property type="entry name" value="Cation efflux protein transmembrane domain-like"/>
    <property type="match status" value="1"/>
</dbReference>
<evidence type="ECO:0000259" key="9">
    <source>
        <dbReference type="Pfam" id="PF16916"/>
    </source>
</evidence>
<dbReference type="InterPro" id="IPR050291">
    <property type="entry name" value="CDF_Transporter"/>
</dbReference>
<dbReference type="AlphaFoldDB" id="A0A368JQI8"/>
<feature type="transmembrane region" description="Helical" evidence="7">
    <location>
        <begin position="113"/>
        <end position="133"/>
    </location>
</feature>
<dbReference type="GO" id="GO:0015341">
    <property type="term" value="F:zinc efflux antiporter activity"/>
    <property type="evidence" value="ECO:0007669"/>
    <property type="project" value="TreeGrafter"/>
</dbReference>
<dbReference type="RefSeq" id="WP_114406573.1">
    <property type="nucleotide sequence ID" value="NZ_QOWE01000010.1"/>
</dbReference>
<evidence type="ECO:0000256" key="2">
    <source>
        <dbReference type="ARBA" id="ARBA00008114"/>
    </source>
</evidence>
<reference evidence="10 11" key="1">
    <citation type="submission" date="2018-07" db="EMBL/GenBank/DDBJ databases">
        <title>Genome analysis of Larkinella rosea.</title>
        <authorList>
            <person name="Zhou Z."/>
            <person name="Wang G."/>
        </authorList>
    </citation>
    <scope>NUCLEOTIDE SEQUENCE [LARGE SCALE GENOMIC DNA]</scope>
    <source>
        <strain evidence="11">zzj9</strain>
    </source>
</reference>
<comment type="similarity">
    <text evidence="2">Belongs to the cation diffusion facilitator (CDF) transporter (TC 2.A.4) family.</text>
</comment>
<comment type="caution">
    <text evidence="10">The sequence shown here is derived from an EMBL/GenBank/DDBJ whole genome shotgun (WGS) entry which is preliminary data.</text>
</comment>
<evidence type="ECO:0000256" key="3">
    <source>
        <dbReference type="ARBA" id="ARBA00022448"/>
    </source>
</evidence>
<dbReference type="NCBIfam" id="TIGR01297">
    <property type="entry name" value="CDF"/>
    <property type="match status" value="1"/>
</dbReference>
<dbReference type="Gene3D" id="1.20.1510.10">
    <property type="entry name" value="Cation efflux protein transmembrane domain"/>
    <property type="match status" value="1"/>
</dbReference>
<organism evidence="10 11">
    <name type="scientific">Larkinella punicea</name>
    <dbReference type="NCBI Taxonomy" id="2315727"/>
    <lineage>
        <taxon>Bacteria</taxon>
        <taxon>Pseudomonadati</taxon>
        <taxon>Bacteroidota</taxon>
        <taxon>Cytophagia</taxon>
        <taxon>Cytophagales</taxon>
        <taxon>Spirosomataceae</taxon>
        <taxon>Larkinella</taxon>
    </lineage>
</organism>
<dbReference type="PANTHER" id="PTHR43840">
    <property type="entry name" value="MITOCHONDRIAL METAL TRANSPORTER 1-RELATED"/>
    <property type="match status" value="1"/>
</dbReference>
<evidence type="ECO:0000313" key="11">
    <source>
        <dbReference type="Proteomes" id="UP000253383"/>
    </source>
</evidence>
<dbReference type="InterPro" id="IPR002524">
    <property type="entry name" value="Cation_efflux"/>
</dbReference>
<keyword evidence="3" id="KW-0813">Transport</keyword>
<feature type="domain" description="Cation efflux protein cytoplasmic" evidence="9">
    <location>
        <begin position="214"/>
        <end position="289"/>
    </location>
</feature>
<accession>A0A368JQI8</accession>
<dbReference type="SUPFAM" id="SSF160240">
    <property type="entry name" value="Cation efflux protein cytoplasmic domain-like"/>
    <property type="match status" value="1"/>
</dbReference>
<keyword evidence="5 7" id="KW-1133">Transmembrane helix</keyword>
<dbReference type="PANTHER" id="PTHR43840:SF15">
    <property type="entry name" value="MITOCHONDRIAL METAL TRANSPORTER 1-RELATED"/>
    <property type="match status" value="1"/>
</dbReference>
<evidence type="ECO:0000256" key="5">
    <source>
        <dbReference type="ARBA" id="ARBA00022989"/>
    </source>
</evidence>
<dbReference type="Proteomes" id="UP000253383">
    <property type="component" value="Unassembled WGS sequence"/>
</dbReference>
<evidence type="ECO:0000256" key="1">
    <source>
        <dbReference type="ARBA" id="ARBA00004141"/>
    </source>
</evidence>
<feature type="transmembrane region" description="Helical" evidence="7">
    <location>
        <begin position="177"/>
        <end position="198"/>
    </location>
</feature>
<evidence type="ECO:0000256" key="4">
    <source>
        <dbReference type="ARBA" id="ARBA00022692"/>
    </source>
</evidence>
<feature type="transmembrane region" description="Helical" evidence="7">
    <location>
        <begin position="45"/>
        <end position="63"/>
    </location>
</feature>
<evidence type="ECO:0000256" key="7">
    <source>
        <dbReference type="SAM" id="Phobius"/>
    </source>
</evidence>
<evidence type="ECO:0000256" key="6">
    <source>
        <dbReference type="ARBA" id="ARBA00023136"/>
    </source>
</evidence>
<evidence type="ECO:0000259" key="8">
    <source>
        <dbReference type="Pfam" id="PF01545"/>
    </source>
</evidence>
<protein>
    <submittedName>
        <fullName evidence="10">Cation transporter</fullName>
    </submittedName>
</protein>
<feature type="transmembrane region" description="Helical" evidence="7">
    <location>
        <begin position="153"/>
        <end position="171"/>
    </location>
</feature>
<comment type="subcellular location">
    <subcellularLocation>
        <location evidence="1">Membrane</location>
        <topology evidence="1">Multi-pass membrane protein</topology>
    </subcellularLocation>
</comment>
<keyword evidence="11" id="KW-1185">Reference proteome</keyword>